<reference evidence="2 3" key="1">
    <citation type="journal article" date="2024" name="Infect. Genet. Evol.">
        <title>Characteristics and comparative genome analysis of Yersinia enterocolitica and related species associated with human infections in Switzerland 2019-2023.</title>
        <authorList>
            <person name="Stevens M.J.A."/>
            <person name="Horlbog J.A."/>
            <person name="Diethelm A."/>
            <person name="Stephan R."/>
            <person name="Nuesch-Inderbinen M."/>
        </authorList>
    </citation>
    <scope>NUCLEOTIDE SEQUENCE [LARGE SCALE GENOMIC DNA]</scope>
    <source>
        <strain evidence="2 3">N20-0302</strain>
    </source>
</reference>
<protein>
    <submittedName>
        <fullName evidence="2">Uncharacterized protein</fullName>
    </submittedName>
</protein>
<dbReference type="RefSeq" id="WP_050075328.1">
    <property type="nucleotide sequence ID" value="NZ_CABHYX010000062.1"/>
</dbReference>
<comment type="caution">
    <text evidence="2">The sequence shown here is derived from an EMBL/GenBank/DDBJ whole genome shotgun (WGS) entry which is preliminary data.</text>
</comment>
<proteinExistence type="predicted"/>
<evidence type="ECO:0000256" key="1">
    <source>
        <dbReference type="SAM" id="SignalP"/>
    </source>
</evidence>
<feature type="signal peptide" evidence="1">
    <location>
        <begin position="1"/>
        <end position="19"/>
    </location>
</feature>
<sequence length="475" mass="53394">MKRIAALPLGLILAAPAFAIEMPSPAPIKSIDWLPASTVRIGQGINAAYRVTTQAAQTSEIWFHTDCQTQEKTLLFMNIQPGKGLRVYSTDSIDRYTPGTLFEPDADSLFMTKPELNLCNQNIPEPMWAGISSWDQPGEKLFVDVNNSLRDGAMLKTRLATDYNKIHHDEKYGAPYSVKIQDVMLNCEKVEGMALTTFSLDNQGFVSDSVFAKDATFTALSPNRVSVAKELCAIKDFAHYTGNGTLVWRKKEIADDTPARPDFEHNIPTALQRFALPAEVTNIIDKTFADPQKKPAFRSLRYTQNGPEKDGIGLMARIDAQPDGTTLTIVKMTMGNAVFYSQYQRLFNMVDVKKWEIMSDEPWISKTLDSTITLPLHPQEIYASYSQIENRGNPGKDKLLSQTCVAGKEWRNAVDLNPKFPGRYLEFICRQDLGDGRETSGDYAYLEALRVFIRIGFQANDQTKRFTFTDVEVTY</sequence>
<organism evidence="2 3">
    <name type="scientific">Yersinia proxima</name>
    <dbReference type="NCBI Taxonomy" id="2890316"/>
    <lineage>
        <taxon>Bacteria</taxon>
        <taxon>Pseudomonadati</taxon>
        <taxon>Pseudomonadota</taxon>
        <taxon>Gammaproteobacteria</taxon>
        <taxon>Enterobacterales</taxon>
        <taxon>Yersiniaceae</taxon>
        <taxon>Yersinia</taxon>
    </lineage>
</organism>
<dbReference type="EMBL" id="JBBEST010000001">
    <property type="protein sequence ID" value="MFM1346023.1"/>
    <property type="molecule type" value="Genomic_DNA"/>
</dbReference>
<evidence type="ECO:0000313" key="3">
    <source>
        <dbReference type="Proteomes" id="UP001629523"/>
    </source>
</evidence>
<keyword evidence="3" id="KW-1185">Reference proteome</keyword>
<accession>A0ABW9EW78</accession>
<keyword evidence="1" id="KW-0732">Signal</keyword>
<gene>
    <name evidence="2" type="ORF">WFP14_05595</name>
</gene>
<feature type="chain" id="PRO_5046284378" evidence="1">
    <location>
        <begin position="20"/>
        <end position="475"/>
    </location>
</feature>
<evidence type="ECO:0000313" key="2">
    <source>
        <dbReference type="EMBL" id="MFM1346023.1"/>
    </source>
</evidence>
<dbReference type="Proteomes" id="UP001629523">
    <property type="component" value="Unassembled WGS sequence"/>
</dbReference>
<name>A0ABW9EW78_9GAMM</name>